<evidence type="ECO:0000313" key="2">
    <source>
        <dbReference type="EMBL" id="RFS87238.1"/>
    </source>
</evidence>
<dbReference type="InterPro" id="IPR011024">
    <property type="entry name" value="G_crystallin-like"/>
</dbReference>
<feature type="signal peptide" evidence="1">
    <location>
        <begin position="1"/>
        <end position="27"/>
    </location>
</feature>
<accession>A0A372GPB3</accession>
<protein>
    <submittedName>
        <fullName evidence="2">Uncharacterized protein</fullName>
    </submittedName>
</protein>
<comment type="caution">
    <text evidence="2">The sequence shown here is derived from an EMBL/GenBank/DDBJ whole genome shotgun (WGS) entry which is preliminary data.</text>
</comment>
<proteinExistence type="predicted"/>
<dbReference type="RefSeq" id="WP_117397687.1">
    <property type="nucleotide sequence ID" value="NZ_QVNQ01000001.1"/>
</dbReference>
<keyword evidence="1" id="KW-0732">Signal</keyword>
<name>A0A372GPB3_9ACTN</name>
<organism evidence="2 3">
    <name type="scientific">Actinomadura spongiicola</name>
    <dbReference type="NCBI Taxonomy" id="2303421"/>
    <lineage>
        <taxon>Bacteria</taxon>
        <taxon>Bacillati</taxon>
        <taxon>Actinomycetota</taxon>
        <taxon>Actinomycetes</taxon>
        <taxon>Streptosporangiales</taxon>
        <taxon>Thermomonosporaceae</taxon>
        <taxon>Actinomadura</taxon>
    </lineage>
</organism>
<evidence type="ECO:0000313" key="3">
    <source>
        <dbReference type="Proteomes" id="UP000262882"/>
    </source>
</evidence>
<reference evidence="2 3" key="1">
    <citation type="submission" date="2018-08" db="EMBL/GenBank/DDBJ databases">
        <title>Actinomadura spongicola sp. nov., isolated from marine sponge Leucetta chagosensis.</title>
        <authorList>
            <person name="Li L."/>
            <person name="Lin H.W."/>
        </authorList>
    </citation>
    <scope>NUCLEOTIDE SEQUENCE [LARGE SCALE GENOMIC DNA]</scope>
    <source>
        <strain evidence="2 3">LHW52907</strain>
    </source>
</reference>
<sequence>MRSFTLLTATLSAATALGLAAPPTATATTDGQTPANDRHCVLHLTSGGTVSCYRTFTEAIADATDGQITDAPRNVAAAVADTEFDRRLNALGQSKHRAADLDAVISIEYEDADYGGRSNVIEADGVCDDNDDIEYSAPTLPEEWNDTITSFKTYVQCQVNHYQHPDYEGTRTGWLEDTPNIGSIMNDRTSSIQWR</sequence>
<dbReference type="OrthoDB" id="5123238at2"/>
<dbReference type="SUPFAM" id="SSF49695">
    <property type="entry name" value="gamma-Crystallin-like"/>
    <property type="match status" value="1"/>
</dbReference>
<gene>
    <name evidence="2" type="ORF">D0T12_03075</name>
</gene>
<dbReference type="EMBL" id="QVNQ01000001">
    <property type="protein sequence ID" value="RFS87238.1"/>
    <property type="molecule type" value="Genomic_DNA"/>
</dbReference>
<dbReference type="Proteomes" id="UP000262882">
    <property type="component" value="Unassembled WGS sequence"/>
</dbReference>
<dbReference type="AlphaFoldDB" id="A0A372GPB3"/>
<evidence type="ECO:0000256" key="1">
    <source>
        <dbReference type="SAM" id="SignalP"/>
    </source>
</evidence>
<keyword evidence="3" id="KW-1185">Reference proteome</keyword>
<dbReference type="Gene3D" id="2.60.20.10">
    <property type="entry name" value="Crystallins"/>
    <property type="match status" value="1"/>
</dbReference>
<feature type="chain" id="PRO_5016961450" evidence="1">
    <location>
        <begin position="28"/>
        <end position="195"/>
    </location>
</feature>